<evidence type="ECO:0000313" key="2">
    <source>
        <dbReference type="EMBL" id="RVX70754.1"/>
    </source>
</evidence>
<protein>
    <submittedName>
        <fullName evidence="2">Uncharacterized protein</fullName>
    </submittedName>
</protein>
<sequence>MDASSQPVEKEKKGLEKLWKKFKDYVRGKLSKRATKTTTTTTSAPAEPTPAPTAPATETAVPKSIDFPAETSFIEVDDNIEEPPSVAASAKKPAPVVAPTDESGERSEPEMRFLKAQAIFAKYNLELNEADWDHRPKVPYERVEKNIRMRVRYTCHNCSASFGRDKVCSSCQHRRCKKCTRHPPAKDKTKSSASKAGATQAAPAAKPALACHECQTSFTLGAEECTNCQHKICERCLQDVSVAAEDTPGPSSVEKPTTEPTATVT</sequence>
<name>A0A438N509_EXOME</name>
<dbReference type="Proteomes" id="UP000288859">
    <property type="component" value="Unassembled WGS sequence"/>
</dbReference>
<reference evidence="2 3" key="1">
    <citation type="submission" date="2017-03" db="EMBL/GenBank/DDBJ databases">
        <title>Genomes of endolithic fungi from Antarctica.</title>
        <authorList>
            <person name="Coleine C."/>
            <person name="Masonjones S."/>
            <person name="Stajich J.E."/>
        </authorList>
    </citation>
    <scope>NUCLEOTIDE SEQUENCE [LARGE SCALE GENOMIC DNA]</scope>
    <source>
        <strain evidence="2 3">CCFEE 6314</strain>
    </source>
</reference>
<organism evidence="2 3">
    <name type="scientific">Exophiala mesophila</name>
    <name type="common">Black yeast-like fungus</name>
    <dbReference type="NCBI Taxonomy" id="212818"/>
    <lineage>
        <taxon>Eukaryota</taxon>
        <taxon>Fungi</taxon>
        <taxon>Dikarya</taxon>
        <taxon>Ascomycota</taxon>
        <taxon>Pezizomycotina</taxon>
        <taxon>Eurotiomycetes</taxon>
        <taxon>Chaetothyriomycetidae</taxon>
        <taxon>Chaetothyriales</taxon>
        <taxon>Herpotrichiellaceae</taxon>
        <taxon>Exophiala</taxon>
    </lineage>
</organism>
<proteinExistence type="predicted"/>
<evidence type="ECO:0000313" key="3">
    <source>
        <dbReference type="Proteomes" id="UP000288859"/>
    </source>
</evidence>
<feature type="compositionally biased region" description="Low complexity" evidence="1">
    <location>
        <begin position="84"/>
        <end position="99"/>
    </location>
</feature>
<dbReference type="OrthoDB" id="4119745at2759"/>
<feature type="compositionally biased region" description="Polar residues" evidence="1">
    <location>
        <begin position="254"/>
        <end position="265"/>
    </location>
</feature>
<accession>A0A438N509</accession>
<gene>
    <name evidence="2" type="ORF">B0A52_05405</name>
</gene>
<evidence type="ECO:0000256" key="1">
    <source>
        <dbReference type="SAM" id="MobiDB-lite"/>
    </source>
</evidence>
<feature type="region of interest" description="Disordered" evidence="1">
    <location>
        <begin position="244"/>
        <end position="265"/>
    </location>
</feature>
<feature type="region of interest" description="Disordered" evidence="1">
    <location>
        <begin position="84"/>
        <end position="109"/>
    </location>
</feature>
<feature type="compositionally biased region" description="Low complexity" evidence="1">
    <location>
        <begin position="36"/>
        <end position="46"/>
    </location>
</feature>
<feature type="region of interest" description="Disordered" evidence="1">
    <location>
        <begin position="30"/>
        <end position="63"/>
    </location>
</feature>
<dbReference type="AlphaFoldDB" id="A0A438N509"/>
<comment type="caution">
    <text evidence="2">The sequence shown here is derived from an EMBL/GenBank/DDBJ whole genome shotgun (WGS) entry which is preliminary data.</text>
</comment>
<dbReference type="VEuPathDB" id="FungiDB:PV10_05148"/>
<feature type="region of interest" description="Disordered" evidence="1">
    <location>
        <begin position="179"/>
        <end position="199"/>
    </location>
</feature>
<dbReference type="EMBL" id="NAJM01000021">
    <property type="protein sequence ID" value="RVX70754.1"/>
    <property type="molecule type" value="Genomic_DNA"/>
</dbReference>